<proteinExistence type="predicted"/>
<gene>
    <name evidence="1" type="ORF">CAC42_2699</name>
</gene>
<dbReference type="InterPro" id="IPR036915">
    <property type="entry name" value="Cyclin-like_sf"/>
</dbReference>
<reference evidence="1 2" key="1">
    <citation type="submission" date="2017-06" db="EMBL/GenBank/DDBJ databases">
        <title>Draft genome sequence of a variant of Elsinoe murrayae.</title>
        <authorList>
            <person name="Cheng Q."/>
        </authorList>
    </citation>
    <scope>NUCLEOTIDE SEQUENCE [LARGE SCALE GENOMIC DNA]</scope>
    <source>
        <strain evidence="1 2">CQ-2017a</strain>
    </source>
</reference>
<sequence length="277" mass="30416">MAPIATGITHLANPLATPEQLSQSASHLDGVPHDLEQSIRYQASCMLQAVGILLRLPQQTIAETIDVAAAALYLVTKPGPYPLSPKQILNALYYVIHAPGDDRSKASASHNETIPYYSEGRLDSDRAALIRAESQILSVLGFQTHVALPHALCINYLQTLDAITTDVGHDLARRACAHLNSALLSPQLIYLTHQPCALAAAAIYLAARETQVNLPEDSWWEVFDVDREELGFLVVAMTSMVGFAEHEQMTTRRASLLTIDGVREEVKTRHFRTDNQS</sequence>
<organism evidence="1 2">
    <name type="scientific">Sphaceloma murrayae</name>
    <dbReference type="NCBI Taxonomy" id="2082308"/>
    <lineage>
        <taxon>Eukaryota</taxon>
        <taxon>Fungi</taxon>
        <taxon>Dikarya</taxon>
        <taxon>Ascomycota</taxon>
        <taxon>Pezizomycotina</taxon>
        <taxon>Dothideomycetes</taxon>
        <taxon>Dothideomycetidae</taxon>
        <taxon>Myriangiales</taxon>
        <taxon>Elsinoaceae</taxon>
        <taxon>Sphaceloma</taxon>
    </lineage>
</organism>
<evidence type="ECO:0000313" key="2">
    <source>
        <dbReference type="Proteomes" id="UP000243797"/>
    </source>
</evidence>
<keyword evidence="2" id="KW-1185">Reference proteome</keyword>
<dbReference type="GO" id="GO:0006357">
    <property type="term" value="P:regulation of transcription by RNA polymerase II"/>
    <property type="evidence" value="ECO:0007669"/>
    <property type="project" value="InterPro"/>
</dbReference>
<dbReference type="EMBL" id="NKHZ01000017">
    <property type="protein sequence ID" value="PNS20768.1"/>
    <property type="molecule type" value="Genomic_DNA"/>
</dbReference>
<dbReference type="OrthoDB" id="10264655at2759"/>
<name>A0A2K1R0E2_9PEZI</name>
<dbReference type="InterPro" id="IPR043198">
    <property type="entry name" value="Cyclin/Ssn8"/>
</dbReference>
<accession>A0A2K1R0E2</accession>
<comment type="caution">
    <text evidence="1">The sequence shown here is derived from an EMBL/GenBank/DDBJ whole genome shotgun (WGS) entry which is preliminary data.</text>
</comment>
<dbReference type="AlphaFoldDB" id="A0A2K1R0E2"/>
<evidence type="ECO:0000313" key="1">
    <source>
        <dbReference type="EMBL" id="PNS20768.1"/>
    </source>
</evidence>
<dbReference type="Gene3D" id="1.10.472.10">
    <property type="entry name" value="Cyclin-like"/>
    <property type="match status" value="3"/>
</dbReference>
<protein>
    <submittedName>
        <fullName evidence="1">Cyclin-L2</fullName>
    </submittedName>
</protein>
<dbReference type="GO" id="GO:0016538">
    <property type="term" value="F:cyclin-dependent protein serine/threonine kinase regulator activity"/>
    <property type="evidence" value="ECO:0007669"/>
    <property type="project" value="InterPro"/>
</dbReference>
<dbReference type="STRING" id="2082308.A0A2K1R0E2"/>
<dbReference type="Proteomes" id="UP000243797">
    <property type="component" value="Unassembled WGS sequence"/>
</dbReference>
<dbReference type="InParanoid" id="A0A2K1R0E2"/>
<dbReference type="SUPFAM" id="SSF47954">
    <property type="entry name" value="Cyclin-like"/>
    <property type="match status" value="2"/>
</dbReference>
<dbReference type="PANTHER" id="PTHR10026">
    <property type="entry name" value="CYCLIN"/>
    <property type="match status" value="1"/>
</dbReference>